<dbReference type="RefSeq" id="WP_344772176.1">
    <property type="nucleotide sequence ID" value="NZ_BAABAH010000001.1"/>
</dbReference>
<evidence type="ECO:0000313" key="2">
    <source>
        <dbReference type="EMBL" id="GAA3804425.1"/>
    </source>
</evidence>
<comment type="caution">
    <text evidence="2">The sequence shown here is derived from an EMBL/GenBank/DDBJ whole genome shotgun (WGS) entry which is preliminary data.</text>
</comment>
<evidence type="ECO:0000313" key="3">
    <source>
        <dbReference type="Proteomes" id="UP001501821"/>
    </source>
</evidence>
<feature type="chain" id="PRO_5045514296" description="Secreted protein" evidence="1">
    <location>
        <begin position="24"/>
        <end position="153"/>
    </location>
</feature>
<accession>A0ABP7HX04</accession>
<gene>
    <name evidence="2" type="ORF">GCM10022242_04650</name>
</gene>
<keyword evidence="1" id="KW-0732">Signal</keyword>
<name>A0ABP7HX04_9ACTN</name>
<keyword evidence="3" id="KW-1185">Reference proteome</keyword>
<proteinExistence type="predicted"/>
<dbReference type="Proteomes" id="UP001501821">
    <property type="component" value="Unassembled WGS sequence"/>
</dbReference>
<sequence length="153" mass="16808">MKRSAHLLAALLLGLTAWSSAPAASHAAAPHGTAPHVAPVARSYSDFVRTWYGHTRHLRIRSDHTAREVVYSGCCDHVLNVRYRLGHAHGTTRRGWLHARVTHVRVFDPGLIDNPPHRGDRGRFRVRHGVLTDPFTGTNYCTIHAGQTGACGA</sequence>
<protein>
    <recommendedName>
        <fullName evidence="4">Secreted protein</fullName>
    </recommendedName>
</protein>
<reference evidence="3" key="1">
    <citation type="journal article" date="2019" name="Int. J. Syst. Evol. Microbiol.">
        <title>The Global Catalogue of Microorganisms (GCM) 10K type strain sequencing project: providing services to taxonomists for standard genome sequencing and annotation.</title>
        <authorList>
            <consortium name="The Broad Institute Genomics Platform"/>
            <consortium name="The Broad Institute Genome Sequencing Center for Infectious Disease"/>
            <person name="Wu L."/>
            <person name="Ma J."/>
        </authorList>
    </citation>
    <scope>NUCLEOTIDE SEQUENCE [LARGE SCALE GENOMIC DNA]</scope>
    <source>
        <strain evidence="3">JCM 16953</strain>
    </source>
</reference>
<feature type="signal peptide" evidence="1">
    <location>
        <begin position="1"/>
        <end position="23"/>
    </location>
</feature>
<organism evidence="2 3">
    <name type="scientific">Nocardioides panacisoli</name>
    <dbReference type="NCBI Taxonomy" id="627624"/>
    <lineage>
        <taxon>Bacteria</taxon>
        <taxon>Bacillati</taxon>
        <taxon>Actinomycetota</taxon>
        <taxon>Actinomycetes</taxon>
        <taxon>Propionibacteriales</taxon>
        <taxon>Nocardioidaceae</taxon>
        <taxon>Nocardioides</taxon>
    </lineage>
</organism>
<evidence type="ECO:0008006" key="4">
    <source>
        <dbReference type="Google" id="ProtNLM"/>
    </source>
</evidence>
<evidence type="ECO:0000256" key="1">
    <source>
        <dbReference type="SAM" id="SignalP"/>
    </source>
</evidence>
<dbReference type="EMBL" id="BAABAH010000001">
    <property type="protein sequence ID" value="GAA3804425.1"/>
    <property type="molecule type" value="Genomic_DNA"/>
</dbReference>